<evidence type="ECO:0000313" key="3">
    <source>
        <dbReference type="Proteomes" id="UP000199376"/>
    </source>
</evidence>
<accession>A0A1I1E2V2</accession>
<evidence type="ECO:0000256" key="1">
    <source>
        <dbReference type="SAM" id="MobiDB-lite"/>
    </source>
</evidence>
<feature type="region of interest" description="Disordered" evidence="1">
    <location>
        <begin position="26"/>
        <end position="90"/>
    </location>
</feature>
<proteinExistence type="predicted"/>
<organism evidence="2 3">
    <name type="scientific">Fructobacillus durionis</name>
    <dbReference type="NCBI Taxonomy" id="283737"/>
    <lineage>
        <taxon>Bacteria</taxon>
        <taxon>Bacillati</taxon>
        <taxon>Bacillota</taxon>
        <taxon>Bacilli</taxon>
        <taxon>Lactobacillales</taxon>
        <taxon>Lactobacillaceae</taxon>
        <taxon>Fructobacillus</taxon>
    </lineage>
</organism>
<protein>
    <submittedName>
        <fullName evidence="2">Uncharacterized protein</fullName>
    </submittedName>
</protein>
<evidence type="ECO:0000313" key="2">
    <source>
        <dbReference type="EMBL" id="SFB81012.1"/>
    </source>
</evidence>
<gene>
    <name evidence="2" type="ORF">SAMN05660453_0246</name>
</gene>
<dbReference type="OrthoDB" id="2144192at2"/>
<reference evidence="2 3" key="1">
    <citation type="submission" date="2016-10" db="EMBL/GenBank/DDBJ databases">
        <authorList>
            <person name="de Groot N.N."/>
        </authorList>
    </citation>
    <scope>NUCLEOTIDE SEQUENCE [LARGE SCALE GENOMIC DNA]</scope>
    <source>
        <strain evidence="2 3">DSM 19113</strain>
    </source>
</reference>
<dbReference type="RefSeq" id="WP_091501247.1">
    <property type="nucleotide sequence ID" value="NZ_FOLI01000001.1"/>
</dbReference>
<sequence length="134" mass="13787">MKKIIISLAALVAAGLIAWGAYTLGSNHSSDNDSSSSKTSTSISKKKSTNTSSSSSNSASDSSSSSQKHSAFGGQGGGQPSTPSTTDVNMAKAQLKAAGFPVDEWAPSDIEKIISDAQQQGISVVDYANQNYHK</sequence>
<dbReference type="EMBL" id="FOLI01000001">
    <property type="protein sequence ID" value="SFB81012.1"/>
    <property type="molecule type" value="Genomic_DNA"/>
</dbReference>
<feature type="compositionally biased region" description="Low complexity" evidence="1">
    <location>
        <begin position="26"/>
        <end position="66"/>
    </location>
</feature>
<keyword evidence="3" id="KW-1185">Reference proteome</keyword>
<dbReference type="STRING" id="283737.SAMN05660453_0246"/>
<dbReference type="AlphaFoldDB" id="A0A1I1E2V2"/>
<name>A0A1I1E2V2_9LACO</name>
<dbReference type="Proteomes" id="UP000199376">
    <property type="component" value="Unassembled WGS sequence"/>
</dbReference>